<reference evidence="3 4" key="1">
    <citation type="submission" date="2017-03" db="EMBL/GenBank/DDBJ databases">
        <title>Genomes of endolithic fungi from Antarctica.</title>
        <authorList>
            <person name="Coleine C."/>
            <person name="Masonjones S."/>
            <person name="Stajich J.E."/>
        </authorList>
    </citation>
    <scope>NUCLEOTIDE SEQUENCE [LARGE SCALE GENOMIC DNA]</scope>
    <source>
        <strain evidence="3 4">CCFEE 5184</strain>
    </source>
</reference>
<dbReference type="AlphaFoldDB" id="A0A4V5NGW1"/>
<comment type="caution">
    <text evidence="3">The sequence shown here is derived from an EMBL/GenBank/DDBJ whole genome shotgun (WGS) entry which is preliminary data.</text>
</comment>
<evidence type="ECO:0000259" key="2">
    <source>
        <dbReference type="SMART" id="SM00672"/>
    </source>
</evidence>
<evidence type="ECO:0000313" key="4">
    <source>
        <dbReference type="Proteomes" id="UP000309340"/>
    </source>
</evidence>
<dbReference type="SMART" id="SM00672">
    <property type="entry name" value="CAP10"/>
    <property type="match status" value="1"/>
</dbReference>
<accession>A0A4V5NGW1</accession>
<organism evidence="3 4">
    <name type="scientific">Friedmanniomyces simplex</name>
    <dbReference type="NCBI Taxonomy" id="329884"/>
    <lineage>
        <taxon>Eukaryota</taxon>
        <taxon>Fungi</taxon>
        <taxon>Dikarya</taxon>
        <taxon>Ascomycota</taxon>
        <taxon>Pezizomycotina</taxon>
        <taxon>Dothideomycetes</taxon>
        <taxon>Dothideomycetidae</taxon>
        <taxon>Mycosphaerellales</taxon>
        <taxon>Teratosphaeriaceae</taxon>
        <taxon>Friedmanniomyces</taxon>
    </lineage>
</organism>
<dbReference type="STRING" id="329884.A0A4V5NGW1"/>
<dbReference type="InterPro" id="IPR051091">
    <property type="entry name" value="O-Glucosyltr/Glycosyltrsf_90"/>
</dbReference>
<evidence type="ECO:0000313" key="3">
    <source>
        <dbReference type="EMBL" id="TKA67559.1"/>
    </source>
</evidence>
<dbReference type="EMBL" id="NAJQ01000563">
    <property type="protein sequence ID" value="TKA67559.1"/>
    <property type="molecule type" value="Genomic_DNA"/>
</dbReference>
<dbReference type="PANTHER" id="PTHR12203">
    <property type="entry name" value="KDEL LYS-ASP-GLU-LEU CONTAINING - RELATED"/>
    <property type="match status" value="1"/>
</dbReference>
<dbReference type="InterPro" id="IPR006598">
    <property type="entry name" value="CAP10"/>
</dbReference>
<dbReference type="PANTHER" id="PTHR12203:SF22">
    <property type="entry name" value="CAPSULE ASSOCIATED PROTEIN"/>
    <property type="match status" value="1"/>
</dbReference>
<feature type="region of interest" description="Disordered" evidence="1">
    <location>
        <begin position="58"/>
        <end position="78"/>
    </location>
</feature>
<dbReference type="Proteomes" id="UP000309340">
    <property type="component" value="Unassembled WGS sequence"/>
</dbReference>
<protein>
    <recommendedName>
        <fullName evidence="2">Glycosyl transferase CAP10 domain-containing protein</fullName>
    </recommendedName>
</protein>
<evidence type="ECO:0000256" key="1">
    <source>
        <dbReference type="SAM" id="MobiDB-lite"/>
    </source>
</evidence>
<feature type="domain" description="Glycosyl transferase CAP10" evidence="2">
    <location>
        <begin position="114"/>
        <end position="412"/>
    </location>
</feature>
<keyword evidence="4" id="KW-1185">Reference proteome</keyword>
<sequence>MSNLWQRNPHPPPNRGWLSYWNPFWYPTEHTEDSTDPPPDYGYFWHAGKPYMDLAAPACPPESSARNPHSPSHRAAAEASYKLPASPGGFITNSNLSTNLCTVGPTLAHTHAFLFAAESLLATQKLIPIFSECKVSVNNDILFPANMYWKKDKRYEYDDAADIPWDEKDDVLAWRGVTSGGLAFEDKPEEWRSMQRQRLMALTNATALEDSTVSILALSDPAQGTYAPANFTPAPFAREHTDVGFTEFLSCIPNCSAAYSPHLSLLPPTTSLSQTFGSKYLVDVDGQSFLGRWRAFLLSRSLGLKSTLWREWHDSRLFAWRDYVPVDNRYDDLYSLLAYFVGVEGSASASAAGGDRIRGDGGVQVQVPRHDREAQLLARQGWEWAGKVLRRDDKEVYLFRLLLEYGRVIDDERDVLGFVGDGGEKMAMFDSRVPAV</sequence>
<proteinExistence type="predicted"/>
<gene>
    <name evidence="3" type="ORF">B0A55_09180</name>
</gene>
<name>A0A4V5NGW1_9PEZI</name>
<dbReference type="OrthoDB" id="541052at2759"/>